<dbReference type="AlphaFoldDB" id="A0A9P1DE07"/>
<feature type="transmembrane region" description="Helical" evidence="2">
    <location>
        <begin position="509"/>
        <end position="527"/>
    </location>
</feature>
<evidence type="ECO:0000256" key="2">
    <source>
        <dbReference type="SAM" id="Phobius"/>
    </source>
</evidence>
<feature type="compositionally biased region" description="Low complexity" evidence="1">
    <location>
        <begin position="543"/>
        <end position="554"/>
    </location>
</feature>
<evidence type="ECO:0000256" key="1">
    <source>
        <dbReference type="SAM" id="MobiDB-lite"/>
    </source>
</evidence>
<gene>
    <name evidence="3" type="ORF">C1SCF055_LOCUS33418</name>
</gene>
<keyword evidence="2" id="KW-0812">Transmembrane</keyword>
<evidence type="ECO:0000313" key="3">
    <source>
        <dbReference type="EMBL" id="CAI4007921.1"/>
    </source>
</evidence>
<sequence length="754" mass="85774">MASWYLLQHQQPMQDDQQARICVVAGVEYEHEDDHNYTSFTSDELDSLEEFDFGLTNDDGDEPASEDVLVQQLVFPYTEQEPQLSTDQLKHLDAMAMEVETARLKQMGVRLPPESVEGMNPKRLSTRYVITWRDKVLNGKRCWLRRARYVAREYAWLSPERQDLFSPASSNITNRLLPSVFLHWKMKHPEKQFVMGAIDIGDAFLTVEQKQPTIVSSGSETFALGRVLPGQRDGSQLWFESVSGFLNEKLGFEHCSAYPSLLHSPCGECLILLHVDDMLVVTEQHYFEGKLLPALNGRYKTSVHCMKQPGDTLDFLHRIHVLVDDATIHIQQNPRHFDKLFEVVGVQSTMNPKKVPCHEMMTEVDDTPLLQAEKASRYRSAVDILLYLSTDLVECSYTIRGLAQSMSAPTERSWTMMKHLCLYLLSVRELVGTDVVTRERAADDVRGVLRMLRESIGERSSHKTMVATKRSLQTLLLLSLVHSTDALSLTSPISFSVLEQLQLHGLSCWMVSIVILFFMFASLLIAMPPRHSMLEEPEPEDTSGSAAVSSSSPAPKYNKAAVYCFLCICLKRSLELIDEAEAEDDSAKTSALHAIYEVFMDLFCAFERDGISPASLQSMKDMHGALNVHDPDFKASDFMTMELDNGFTMSTPEPEIESLLPPDPPDDFFAEEMAPPFEPRSPEHMAMWMIQRLTEKLRFEMESGNPEGVLKHVERREIMVNLCRFCNERPEQRLEVWKMMQSLTDISSDEEADD</sequence>
<protein>
    <submittedName>
        <fullName evidence="5">Mitochondrial protein</fullName>
    </submittedName>
</protein>
<keyword evidence="2" id="KW-1133">Transmembrane helix</keyword>
<dbReference type="EMBL" id="CAMXCT010004157">
    <property type="protein sequence ID" value="CAI4007921.1"/>
    <property type="molecule type" value="Genomic_DNA"/>
</dbReference>
<dbReference type="EMBL" id="CAMXCT020004157">
    <property type="protein sequence ID" value="CAL1161296.1"/>
    <property type="molecule type" value="Genomic_DNA"/>
</dbReference>
<dbReference type="Proteomes" id="UP001152797">
    <property type="component" value="Unassembled WGS sequence"/>
</dbReference>
<reference evidence="3" key="1">
    <citation type="submission" date="2022-10" db="EMBL/GenBank/DDBJ databases">
        <authorList>
            <person name="Chen Y."/>
            <person name="Dougan E. K."/>
            <person name="Chan C."/>
            <person name="Rhodes N."/>
            <person name="Thang M."/>
        </authorList>
    </citation>
    <scope>NUCLEOTIDE SEQUENCE</scope>
</reference>
<reference evidence="4" key="2">
    <citation type="submission" date="2024-04" db="EMBL/GenBank/DDBJ databases">
        <authorList>
            <person name="Chen Y."/>
            <person name="Shah S."/>
            <person name="Dougan E. K."/>
            <person name="Thang M."/>
            <person name="Chan C."/>
        </authorList>
    </citation>
    <scope>NUCLEOTIDE SEQUENCE [LARGE SCALE GENOMIC DNA]</scope>
</reference>
<name>A0A9P1DE07_9DINO</name>
<organism evidence="3">
    <name type="scientific">Cladocopium goreaui</name>
    <dbReference type="NCBI Taxonomy" id="2562237"/>
    <lineage>
        <taxon>Eukaryota</taxon>
        <taxon>Sar</taxon>
        <taxon>Alveolata</taxon>
        <taxon>Dinophyceae</taxon>
        <taxon>Suessiales</taxon>
        <taxon>Symbiodiniaceae</taxon>
        <taxon>Cladocopium</taxon>
    </lineage>
</organism>
<comment type="caution">
    <text evidence="3">The sequence shown here is derived from an EMBL/GenBank/DDBJ whole genome shotgun (WGS) entry which is preliminary data.</text>
</comment>
<dbReference type="OrthoDB" id="419756at2759"/>
<feature type="region of interest" description="Disordered" evidence="1">
    <location>
        <begin position="534"/>
        <end position="554"/>
    </location>
</feature>
<evidence type="ECO:0000313" key="4">
    <source>
        <dbReference type="EMBL" id="CAL1161296.1"/>
    </source>
</evidence>
<dbReference type="EMBL" id="CAMXCT030004157">
    <property type="protein sequence ID" value="CAL4795233.1"/>
    <property type="molecule type" value="Genomic_DNA"/>
</dbReference>
<evidence type="ECO:0000313" key="5">
    <source>
        <dbReference type="EMBL" id="CAL4795233.1"/>
    </source>
</evidence>
<keyword evidence="2" id="KW-0472">Membrane</keyword>
<evidence type="ECO:0000313" key="6">
    <source>
        <dbReference type="Proteomes" id="UP001152797"/>
    </source>
</evidence>
<proteinExistence type="predicted"/>
<accession>A0A9P1DE07</accession>
<keyword evidence="6" id="KW-1185">Reference proteome</keyword>